<gene>
    <name evidence="2" type="ORF">HNR67_006145</name>
</gene>
<dbReference type="Gene3D" id="1.10.1200.10">
    <property type="entry name" value="ACP-like"/>
    <property type="match status" value="1"/>
</dbReference>
<accession>A0A7W7CFI7</accession>
<dbReference type="EC" id="3.3.2.1" evidence="2"/>
<dbReference type="EMBL" id="JACHMH010000001">
    <property type="protein sequence ID" value="MBB4680027.1"/>
    <property type="molecule type" value="Genomic_DNA"/>
</dbReference>
<sequence>MTTAALREQVGELLGRPVTDEEDLLAAGLDSIRLMVLAERWESEGADVSFVTLLENPTVAAWARLVGN</sequence>
<evidence type="ECO:0000313" key="2">
    <source>
        <dbReference type="EMBL" id="MBB4680027.1"/>
    </source>
</evidence>
<dbReference type="GO" id="GO:0016829">
    <property type="term" value="F:lyase activity"/>
    <property type="evidence" value="ECO:0007669"/>
    <property type="project" value="UniProtKB-KW"/>
</dbReference>
<organism evidence="2 3">
    <name type="scientific">Crossiella cryophila</name>
    <dbReference type="NCBI Taxonomy" id="43355"/>
    <lineage>
        <taxon>Bacteria</taxon>
        <taxon>Bacillati</taxon>
        <taxon>Actinomycetota</taxon>
        <taxon>Actinomycetes</taxon>
        <taxon>Pseudonocardiales</taxon>
        <taxon>Pseudonocardiaceae</taxon>
        <taxon>Crossiella</taxon>
    </lineage>
</organism>
<reference evidence="2 3" key="1">
    <citation type="submission" date="2020-08" db="EMBL/GenBank/DDBJ databases">
        <title>Sequencing the genomes of 1000 actinobacteria strains.</title>
        <authorList>
            <person name="Klenk H.-P."/>
        </authorList>
    </citation>
    <scope>NUCLEOTIDE SEQUENCE [LARGE SCALE GENOMIC DNA]</scope>
    <source>
        <strain evidence="2 3">DSM 44230</strain>
    </source>
</reference>
<dbReference type="AlphaFoldDB" id="A0A7W7CFI7"/>
<dbReference type="InterPro" id="IPR036736">
    <property type="entry name" value="ACP-like_sf"/>
</dbReference>
<dbReference type="PROSITE" id="PS50075">
    <property type="entry name" value="CARRIER"/>
    <property type="match status" value="1"/>
</dbReference>
<keyword evidence="2" id="KW-0378">Hydrolase</keyword>
<comment type="caution">
    <text evidence="2">The sequence shown here is derived from an EMBL/GenBank/DDBJ whole genome shotgun (WGS) entry which is preliminary data.</text>
</comment>
<dbReference type="Pfam" id="PF00550">
    <property type="entry name" value="PP-binding"/>
    <property type="match status" value="1"/>
</dbReference>
<keyword evidence="3" id="KW-1185">Reference proteome</keyword>
<evidence type="ECO:0000313" key="3">
    <source>
        <dbReference type="Proteomes" id="UP000533598"/>
    </source>
</evidence>
<proteinExistence type="predicted"/>
<feature type="domain" description="Carrier" evidence="1">
    <location>
        <begin position="1"/>
        <end position="68"/>
    </location>
</feature>
<evidence type="ECO:0000259" key="1">
    <source>
        <dbReference type="PROSITE" id="PS50075"/>
    </source>
</evidence>
<protein>
    <submittedName>
        <fullName evidence="2">Bifunctional isochorismate lyase/aryl carrier protein</fullName>
        <ecNumber evidence="2">3.3.2.1</ecNumber>
    </submittedName>
</protein>
<dbReference type="Proteomes" id="UP000533598">
    <property type="component" value="Unassembled WGS sequence"/>
</dbReference>
<dbReference type="InterPro" id="IPR009081">
    <property type="entry name" value="PP-bd_ACP"/>
</dbReference>
<dbReference type="GO" id="GO:0008908">
    <property type="term" value="F:isochorismatase activity"/>
    <property type="evidence" value="ECO:0007669"/>
    <property type="project" value="UniProtKB-EC"/>
</dbReference>
<dbReference type="RefSeq" id="WP_185005707.1">
    <property type="nucleotide sequence ID" value="NZ_BAAAUI010000019.1"/>
</dbReference>
<keyword evidence="2" id="KW-0456">Lyase</keyword>
<name>A0A7W7CFI7_9PSEU</name>
<dbReference type="SUPFAM" id="SSF47336">
    <property type="entry name" value="ACP-like"/>
    <property type="match status" value="1"/>
</dbReference>